<dbReference type="EMBL" id="JPGN01000088">
    <property type="protein sequence ID" value="KFI18048.1"/>
    <property type="molecule type" value="Genomic_DNA"/>
</dbReference>
<organism evidence="3 4">
    <name type="scientific">Nitrosococcus oceani C-27</name>
    <dbReference type="NCBI Taxonomy" id="314279"/>
    <lineage>
        <taxon>Bacteria</taxon>
        <taxon>Pseudomonadati</taxon>
        <taxon>Pseudomonadota</taxon>
        <taxon>Gammaproteobacteria</taxon>
        <taxon>Chromatiales</taxon>
        <taxon>Chromatiaceae</taxon>
        <taxon>Nitrosococcus</taxon>
    </lineage>
</organism>
<dbReference type="AlphaFoldDB" id="A0A0E2YX77"/>
<proteinExistence type="predicted"/>
<sequence>MGNRNLEAANKGIILAIFVICALPIIGAWWLLQGSEKGETFATRNYGELIIPARPLGEATLETLESKKLAIEELREKWTLVVLGPAECNEICRQNLYETRQIRLATGKDMHRIQRLWVTNDLSFLDESGWLQEQHPDLIVASEEKGEEGFVNQFVLPDVPDPLMAQRVYIIDPIGNLVISYPPEETPEHMLKDLKRLLFVSQIG</sequence>
<feature type="transmembrane region" description="Helical" evidence="1">
    <location>
        <begin position="12"/>
        <end position="32"/>
    </location>
</feature>
<keyword evidence="1" id="KW-0472">Membrane</keyword>
<protein>
    <recommendedName>
        <fullName evidence="2">Thioredoxin domain-containing protein</fullName>
    </recommendedName>
</protein>
<reference evidence="3 4" key="1">
    <citation type="submission" date="2014-07" db="EMBL/GenBank/DDBJ databases">
        <title>Comparative analysis of Nitrosococcus oceani genome inventories of strains from Pacific and Atlantic gyres.</title>
        <authorList>
            <person name="Lim C.K."/>
            <person name="Wang L."/>
            <person name="Sayavedra-Soto L.A."/>
            <person name="Klotz M.G."/>
        </authorList>
    </citation>
    <scope>NUCLEOTIDE SEQUENCE [LARGE SCALE GENOMIC DNA]</scope>
    <source>
        <strain evidence="3 4">C-27</strain>
    </source>
</reference>
<evidence type="ECO:0000259" key="2">
    <source>
        <dbReference type="PROSITE" id="PS51352"/>
    </source>
</evidence>
<evidence type="ECO:0000313" key="3">
    <source>
        <dbReference type="EMBL" id="KFI18048.1"/>
    </source>
</evidence>
<gene>
    <name evidence="3" type="ORF">IB75_16150</name>
</gene>
<dbReference type="Proteomes" id="UP000028839">
    <property type="component" value="Unassembled WGS sequence"/>
</dbReference>
<dbReference type="InterPro" id="IPR013766">
    <property type="entry name" value="Thioredoxin_domain"/>
</dbReference>
<feature type="domain" description="Thioredoxin" evidence="2">
    <location>
        <begin position="50"/>
        <end position="199"/>
    </location>
</feature>
<dbReference type="SUPFAM" id="SSF52833">
    <property type="entry name" value="Thioredoxin-like"/>
    <property type="match status" value="1"/>
</dbReference>
<dbReference type="PROSITE" id="PS51352">
    <property type="entry name" value="THIOREDOXIN_2"/>
    <property type="match status" value="1"/>
</dbReference>
<accession>A0A0E2YX77</accession>
<keyword evidence="1" id="KW-0812">Transmembrane</keyword>
<dbReference type="OrthoDB" id="9785445at2"/>
<keyword evidence="1" id="KW-1133">Transmembrane helix</keyword>
<evidence type="ECO:0000256" key="1">
    <source>
        <dbReference type="SAM" id="Phobius"/>
    </source>
</evidence>
<name>A0A0E2YX77_9GAMM</name>
<dbReference type="HOGENOM" id="CLU_109681_0_0_6"/>
<dbReference type="Gene3D" id="3.40.30.10">
    <property type="entry name" value="Glutaredoxin"/>
    <property type="match status" value="1"/>
</dbReference>
<evidence type="ECO:0000313" key="4">
    <source>
        <dbReference type="Proteomes" id="UP000028839"/>
    </source>
</evidence>
<comment type="caution">
    <text evidence="3">The sequence shown here is derived from an EMBL/GenBank/DDBJ whole genome shotgun (WGS) entry which is preliminary data.</text>
</comment>
<dbReference type="InterPro" id="IPR036249">
    <property type="entry name" value="Thioredoxin-like_sf"/>
</dbReference>